<feature type="non-terminal residue" evidence="2">
    <location>
        <position position="1"/>
    </location>
</feature>
<comment type="caution">
    <text evidence="2">The sequence shown here is derived from an EMBL/GenBank/DDBJ whole genome shotgun (WGS) entry which is preliminary data.</text>
</comment>
<protein>
    <submittedName>
        <fullName evidence="2">Uncharacterized protein</fullName>
    </submittedName>
</protein>
<proteinExistence type="predicted"/>
<organism evidence="2 3">
    <name type="scientific">Mucuna pruriens</name>
    <name type="common">Velvet bean</name>
    <name type="synonym">Dolichos pruriens</name>
    <dbReference type="NCBI Taxonomy" id="157652"/>
    <lineage>
        <taxon>Eukaryota</taxon>
        <taxon>Viridiplantae</taxon>
        <taxon>Streptophyta</taxon>
        <taxon>Embryophyta</taxon>
        <taxon>Tracheophyta</taxon>
        <taxon>Spermatophyta</taxon>
        <taxon>Magnoliopsida</taxon>
        <taxon>eudicotyledons</taxon>
        <taxon>Gunneridae</taxon>
        <taxon>Pentapetalae</taxon>
        <taxon>rosids</taxon>
        <taxon>fabids</taxon>
        <taxon>Fabales</taxon>
        <taxon>Fabaceae</taxon>
        <taxon>Papilionoideae</taxon>
        <taxon>50 kb inversion clade</taxon>
        <taxon>NPAAA clade</taxon>
        <taxon>indigoferoid/millettioid clade</taxon>
        <taxon>Phaseoleae</taxon>
        <taxon>Mucuna</taxon>
    </lineage>
</organism>
<reference evidence="2" key="1">
    <citation type="submission" date="2018-05" db="EMBL/GenBank/DDBJ databases">
        <title>Draft genome of Mucuna pruriens seed.</title>
        <authorList>
            <person name="Nnadi N.E."/>
            <person name="Vos R."/>
            <person name="Hasami M.H."/>
            <person name="Devisetty U.K."/>
            <person name="Aguiy J.C."/>
        </authorList>
    </citation>
    <scope>NUCLEOTIDE SEQUENCE [LARGE SCALE GENOMIC DNA]</scope>
    <source>
        <strain evidence="2">JCA_2017</strain>
    </source>
</reference>
<dbReference type="Proteomes" id="UP000257109">
    <property type="component" value="Unassembled WGS sequence"/>
</dbReference>
<feature type="compositionally biased region" description="Polar residues" evidence="1">
    <location>
        <begin position="1"/>
        <end position="12"/>
    </location>
</feature>
<feature type="region of interest" description="Disordered" evidence="1">
    <location>
        <begin position="1"/>
        <end position="26"/>
    </location>
</feature>
<evidence type="ECO:0000256" key="1">
    <source>
        <dbReference type="SAM" id="MobiDB-lite"/>
    </source>
</evidence>
<sequence>MEKLYSRQTWTPRTRPRIPWSTRELNPVGMSRAETHRNLWHPDSHSPSYAKRVLGTRPLHITRSSPRQAIKGTRGLSTREKAHLSVEVSLHVPLSSPTKEVGDKQAEIRDRLEEFEDRLEAQVPLRRV</sequence>
<dbReference type="AlphaFoldDB" id="A0A371EJ12"/>
<keyword evidence="3" id="KW-1185">Reference proteome</keyword>
<gene>
    <name evidence="2" type="ORF">CR513_55222</name>
</gene>
<evidence type="ECO:0000313" key="2">
    <source>
        <dbReference type="EMBL" id="RDX66055.1"/>
    </source>
</evidence>
<accession>A0A371EJ12</accession>
<dbReference type="EMBL" id="QJKJ01013615">
    <property type="protein sequence ID" value="RDX66055.1"/>
    <property type="molecule type" value="Genomic_DNA"/>
</dbReference>
<evidence type="ECO:0000313" key="3">
    <source>
        <dbReference type="Proteomes" id="UP000257109"/>
    </source>
</evidence>
<name>A0A371EJ12_MUCPR</name>